<comment type="cofactor">
    <cofactor evidence="10">
        <name>Mg(2+)</name>
        <dbReference type="ChEBI" id="CHEBI:18420"/>
    </cofactor>
    <text evidence="10">Binds 1 Mg(2+) ion per subunit.</text>
</comment>
<feature type="binding site" evidence="10">
    <location>
        <position position="71"/>
    </location>
    <ligand>
        <name>substrate</name>
    </ligand>
</feature>
<dbReference type="GO" id="GO:0005829">
    <property type="term" value="C:cytosol"/>
    <property type="evidence" value="ECO:0007669"/>
    <property type="project" value="TreeGrafter"/>
</dbReference>
<dbReference type="NCBIfam" id="NF011398">
    <property type="entry name" value="PRK14823.1"/>
    <property type="match status" value="1"/>
</dbReference>
<keyword evidence="13" id="KW-1185">Reference proteome</keyword>
<dbReference type="EC" id="3.6.1.66" evidence="10"/>
<comment type="similarity">
    <text evidence="1 10 11">Belongs to the HAM1 NTPase family.</text>
</comment>
<dbReference type="GO" id="GO:0035870">
    <property type="term" value="F:dITP diphosphatase activity"/>
    <property type="evidence" value="ECO:0007669"/>
    <property type="project" value="UniProtKB-UniRule"/>
</dbReference>
<evidence type="ECO:0000256" key="10">
    <source>
        <dbReference type="HAMAP-Rule" id="MF_01405"/>
    </source>
</evidence>
<dbReference type="AlphaFoldDB" id="A0A7G1I0H5"/>
<accession>A0A7G1I0H5</accession>
<dbReference type="GO" id="GO:0046872">
    <property type="term" value="F:metal ion binding"/>
    <property type="evidence" value="ECO:0007669"/>
    <property type="project" value="UniProtKB-KW"/>
</dbReference>
<evidence type="ECO:0000256" key="3">
    <source>
        <dbReference type="ARBA" id="ARBA00022723"/>
    </source>
</evidence>
<comment type="catalytic activity">
    <reaction evidence="8 10">
        <text>dITP + H2O = dIMP + diphosphate + H(+)</text>
        <dbReference type="Rhea" id="RHEA:28342"/>
        <dbReference type="ChEBI" id="CHEBI:15377"/>
        <dbReference type="ChEBI" id="CHEBI:15378"/>
        <dbReference type="ChEBI" id="CHEBI:33019"/>
        <dbReference type="ChEBI" id="CHEBI:61194"/>
        <dbReference type="ChEBI" id="CHEBI:61382"/>
        <dbReference type="EC" id="3.6.1.66"/>
    </reaction>
</comment>
<dbReference type="GO" id="GO:0009117">
    <property type="term" value="P:nucleotide metabolic process"/>
    <property type="evidence" value="ECO:0007669"/>
    <property type="project" value="UniProtKB-KW"/>
</dbReference>
<feature type="binding site" evidence="10">
    <location>
        <position position="70"/>
    </location>
    <ligand>
        <name>Mg(2+)</name>
        <dbReference type="ChEBI" id="CHEBI:18420"/>
    </ligand>
</feature>
<evidence type="ECO:0000313" key="12">
    <source>
        <dbReference type="EMBL" id="BCI63928.1"/>
    </source>
</evidence>
<evidence type="ECO:0000256" key="8">
    <source>
        <dbReference type="ARBA" id="ARBA00051875"/>
    </source>
</evidence>
<comment type="subunit">
    <text evidence="2 10">Homodimer.</text>
</comment>
<proteinExistence type="inferred from homology"/>
<keyword evidence="6 10" id="KW-0460">Magnesium</keyword>
<dbReference type="GO" id="GO:0036222">
    <property type="term" value="F:XTP diphosphatase activity"/>
    <property type="evidence" value="ECO:0007669"/>
    <property type="project" value="UniProtKB-UniRule"/>
</dbReference>
<keyword evidence="5 10" id="KW-0378">Hydrolase</keyword>
<feature type="active site" description="Proton acceptor" evidence="10">
    <location>
        <position position="70"/>
    </location>
</feature>
<comment type="caution">
    <text evidence="10">Lacks conserved residue(s) required for the propagation of feature annotation.</text>
</comment>
<comment type="catalytic activity">
    <reaction evidence="10">
        <text>ITP + H2O = IMP + diphosphate + H(+)</text>
        <dbReference type="Rhea" id="RHEA:29399"/>
        <dbReference type="ChEBI" id="CHEBI:15377"/>
        <dbReference type="ChEBI" id="CHEBI:15378"/>
        <dbReference type="ChEBI" id="CHEBI:33019"/>
        <dbReference type="ChEBI" id="CHEBI:58053"/>
        <dbReference type="ChEBI" id="CHEBI:61402"/>
        <dbReference type="EC" id="3.6.1.66"/>
    </reaction>
</comment>
<evidence type="ECO:0000256" key="11">
    <source>
        <dbReference type="RuleBase" id="RU003781"/>
    </source>
</evidence>
<feature type="binding site" evidence="10">
    <location>
        <begin position="150"/>
        <end position="153"/>
    </location>
    <ligand>
        <name>substrate</name>
    </ligand>
</feature>
<dbReference type="SUPFAM" id="SSF52972">
    <property type="entry name" value="ITPase-like"/>
    <property type="match status" value="1"/>
</dbReference>
<dbReference type="InterPro" id="IPR002637">
    <property type="entry name" value="RdgB/HAM1"/>
</dbReference>
<evidence type="ECO:0000256" key="9">
    <source>
        <dbReference type="ARBA" id="ARBA00052017"/>
    </source>
</evidence>
<evidence type="ECO:0000256" key="2">
    <source>
        <dbReference type="ARBA" id="ARBA00011738"/>
    </source>
</evidence>
<dbReference type="GO" id="GO:0036220">
    <property type="term" value="F:ITP diphosphatase activity"/>
    <property type="evidence" value="ECO:0007669"/>
    <property type="project" value="UniProtKB-UniRule"/>
</dbReference>
<dbReference type="InterPro" id="IPR029001">
    <property type="entry name" value="ITPase-like_fam"/>
</dbReference>
<dbReference type="GO" id="GO:0009146">
    <property type="term" value="P:purine nucleoside triphosphate catabolic process"/>
    <property type="evidence" value="ECO:0007669"/>
    <property type="project" value="UniProtKB-UniRule"/>
</dbReference>
<feature type="binding site" evidence="10">
    <location>
        <position position="173"/>
    </location>
    <ligand>
        <name>substrate</name>
    </ligand>
</feature>
<dbReference type="RefSeq" id="WP_200754833.1">
    <property type="nucleotide sequence ID" value="NZ_AP023322.1"/>
</dbReference>
<dbReference type="Pfam" id="PF01725">
    <property type="entry name" value="Ham1p_like"/>
    <property type="match status" value="1"/>
</dbReference>
<keyword evidence="4 10" id="KW-0547">Nucleotide-binding</keyword>
<feature type="binding site" evidence="10">
    <location>
        <begin position="9"/>
        <end position="14"/>
    </location>
    <ligand>
        <name>substrate</name>
    </ligand>
</feature>
<protein>
    <recommendedName>
        <fullName evidence="10">dITP/XTP pyrophosphatase</fullName>
        <ecNumber evidence="10">3.6.1.66</ecNumber>
    </recommendedName>
    <alternativeName>
        <fullName evidence="10">Non-canonical purine NTP pyrophosphatase</fullName>
    </alternativeName>
    <alternativeName>
        <fullName evidence="10">Non-standard purine NTP pyrophosphatase</fullName>
    </alternativeName>
    <alternativeName>
        <fullName evidence="10">Nucleoside-triphosphate diphosphatase</fullName>
    </alternativeName>
    <alternativeName>
        <fullName evidence="10">Nucleoside-triphosphate pyrophosphatase</fullName>
        <shortName evidence="10">NTPase</shortName>
    </alternativeName>
</protein>
<dbReference type="KEGG" id="copr:Cop2CBH44_22810"/>
<dbReference type="HAMAP" id="MF_01405">
    <property type="entry name" value="Non_canon_purine_NTPase"/>
    <property type="match status" value="1"/>
</dbReference>
<evidence type="ECO:0000256" key="1">
    <source>
        <dbReference type="ARBA" id="ARBA00008023"/>
    </source>
</evidence>
<gene>
    <name evidence="12" type="ORF">Cop2CBH44_22810</name>
</gene>
<organism evidence="12 13">
    <name type="scientific">Coprobacter secundus subsp. similis</name>
    <dbReference type="NCBI Taxonomy" id="2751153"/>
    <lineage>
        <taxon>Bacteria</taxon>
        <taxon>Pseudomonadati</taxon>
        <taxon>Bacteroidota</taxon>
        <taxon>Bacteroidia</taxon>
        <taxon>Bacteroidales</taxon>
        <taxon>Barnesiellaceae</taxon>
        <taxon>Coprobacter</taxon>
    </lineage>
</organism>
<keyword evidence="7 10" id="KW-0546">Nucleotide metabolism</keyword>
<evidence type="ECO:0000313" key="13">
    <source>
        <dbReference type="Proteomes" id="UP000594042"/>
    </source>
</evidence>
<dbReference type="Gene3D" id="3.90.950.10">
    <property type="match status" value="1"/>
</dbReference>
<evidence type="ECO:0000256" key="7">
    <source>
        <dbReference type="ARBA" id="ARBA00023080"/>
    </source>
</evidence>
<dbReference type="FunFam" id="3.90.950.10:FF:000001">
    <property type="entry name" value="dITP/XTP pyrophosphatase"/>
    <property type="match status" value="1"/>
</dbReference>
<reference evidence="13" key="1">
    <citation type="submission" date="2020-07" db="EMBL/GenBank/DDBJ databases">
        <title>Complete genome sequencing of Coprobacter sp. strain 2CBH44.</title>
        <authorList>
            <person name="Sakamoto M."/>
            <person name="Murakami T."/>
            <person name="Mori H."/>
        </authorList>
    </citation>
    <scope>NUCLEOTIDE SEQUENCE [LARGE SCALE GENOMIC DNA]</scope>
    <source>
        <strain evidence="13">2CBH44</strain>
    </source>
</reference>
<name>A0A7G1I0H5_9BACT</name>
<evidence type="ECO:0000256" key="6">
    <source>
        <dbReference type="ARBA" id="ARBA00022842"/>
    </source>
</evidence>
<dbReference type="NCBIfam" id="TIGR00042">
    <property type="entry name" value="RdgB/HAM1 family non-canonical purine NTP pyrophosphatase"/>
    <property type="match status" value="1"/>
</dbReference>
<keyword evidence="3 10" id="KW-0479">Metal-binding</keyword>
<dbReference type="InterPro" id="IPR020922">
    <property type="entry name" value="dITP/XTP_pyrophosphatase"/>
</dbReference>
<dbReference type="GO" id="GO:0017111">
    <property type="term" value="F:ribonucleoside triphosphate phosphatase activity"/>
    <property type="evidence" value="ECO:0007669"/>
    <property type="project" value="InterPro"/>
</dbReference>
<dbReference type="GO" id="GO:0000166">
    <property type="term" value="F:nucleotide binding"/>
    <property type="evidence" value="ECO:0007669"/>
    <property type="project" value="UniProtKB-KW"/>
</dbReference>
<dbReference type="CDD" id="cd00515">
    <property type="entry name" value="HAM1"/>
    <property type="match status" value="1"/>
</dbReference>
<evidence type="ECO:0000256" key="5">
    <source>
        <dbReference type="ARBA" id="ARBA00022801"/>
    </source>
</evidence>
<sequence>MKKKLVFATNNKHKIKEISSILNEEIDLYSLEDINCSDEIPETADTIEGNALLKAQFIKEKYGYDCFADDTGLEIESLNNEPGVYSARYAGDDHNAENNMLKVLSKLSNIDNRRARFKTCIALIWNNKTYMFEGIVYGNITKEKHGKSGFGYDPIFKPEGYEQTFAEMGEEIKNKISHRAIAIQKLITFLRSIK</sequence>
<dbReference type="PANTHER" id="PTHR11067:SF9">
    <property type="entry name" value="INOSINE TRIPHOSPHATE PYROPHOSPHATASE"/>
    <property type="match status" value="1"/>
</dbReference>
<comment type="catalytic activity">
    <reaction evidence="9 10">
        <text>XTP + H2O = XMP + diphosphate + H(+)</text>
        <dbReference type="Rhea" id="RHEA:28610"/>
        <dbReference type="ChEBI" id="CHEBI:15377"/>
        <dbReference type="ChEBI" id="CHEBI:15378"/>
        <dbReference type="ChEBI" id="CHEBI:33019"/>
        <dbReference type="ChEBI" id="CHEBI:57464"/>
        <dbReference type="ChEBI" id="CHEBI:61314"/>
        <dbReference type="EC" id="3.6.1.66"/>
    </reaction>
</comment>
<comment type="function">
    <text evidence="10">Pyrophosphatase that catalyzes the hydrolysis of nucleoside triphosphates to their monophosphate derivatives, with a high preference for the non-canonical purine nucleotides XTP (xanthosine triphosphate), dITP (deoxyinosine triphosphate) and ITP. Seems to function as a house-cleaning enzyme that removes non-canonical purine nucleotides from the nucleotide pool, thus preventing their incorporation into DNA/RNA and avoiding chromosomal lesions.</text>
</comment>
<feature type="binding site" evidence="10">
    <location>
        <begin position="178"/>
        <end position="179"/>
    </location>
    <ligand>
        <name>substrate</name>
    </ligand>
</feature>
<dbReference type="Proteomes" id="UP000594042">
    <property type="component" value="Chromosome"/>
</dbReference>
<evidence type="ECO:0000256" key="4">
    <source>
        <dbReference type="ARBA" id="ARBA00022741"/>
    </source>
</evidence>
<dbReference type="PANTHER" id="PTHR11067">
    <property type="entry name" value="INOSINE TRIPHOSPHATE PYROPHOSPHATASE/HAM1 PROTEIN"/>
    <property type="match status" value="1"/>
</dbReference>
<dbReference type="EMBL" id="AP023322">
    <property type="protein sequence ID" value="BCI63928.1"/>
    <property type="molecule type" value="Genomic_DNA"/>
</dbReference>